<protein>
    <submittedName>
        <fullName evidence="2">Uncharacterized protein</fullName>
    </submittedName>
</protein>
<reference evidence="2" key="1">
    <citation type="journal article" date="2020" name="Stud. Mycol.">
        <title>101 Dothideomycetes genomes: a test case for predicting lifestyles and emergence of pathogens.</title>
        <authorList>
            <person name="Haridas S."/>
            <person name="Albert R."/>
            <person name="Binder M."/>
            <person name="Bloem J."/>
            <person name="Labutti K."/>
            <person name="Salamov A."/>
            <person name="Andreopoulos B."/>
            <person name="Baker S."/>
            <person name="Barry K."/>
            <person name="Bills G."/>
            <person name="Bluhm B."/>
            <person name="Cannon C."/>
            <person name="Castanera R."/>
            <person name="Culley D."/>
            <person name="Daum C."/>
            <person name="Ezra D."/>
            <person name="Gonzalez J."/>
            <person name="Henrissat B."/>
            <person name="Kuo A."/>
            <person name="Liang C."/>
            <person name="Lipzen A."/>
            <person name="Lutzoni F."/>
            <person name="Magnuson J."/>
            <person name="Mondo S."/>
            <person name="Nolan M."/>
            <person name="Ohm R."/>
            <person name="Pangilinan J."/>
            <person name="Park H.-J."/>
            <person name="Ramirez L."/>
            <person name="Alfaro M."/>
            <person name="Sun H."/>
            <person name="Tritt A."/>
            <person name="Yoshinaga Y."/>
            <person name="Zwiers L.-H."/>
            <person name="Turgeon B."/>
            <person name="Goodwin S."/>
            <person name="Spatafora J."/>
            <person name="Crous P."/>
            <person name="Grigoriev I."/>
        </authorList>
    </citation>
    <scope>NUCLEOTIDE SEQUENCE</scope>
    <source>
        <strain evidence="2">CBS 110217</strain>
    </source>
</reference>
<sequence>MIYHLFGACSSRRHSNVGGSTSASDSPLGSLVGTFGASKLCWEAKGSPREQFQQGLRGHITKSLNDYFGSIPGNEHFTISLYMIGRFTDTAIPTVMFISKSSESRKEARRAINESRIMSRYPEFGAVYVSKDPGSDNIVPLSSGIASEAKHRSGNNEVEGLPVYIRLYSSIRPATANAVVVGNRIFFQTVHHACRDDAPPSTMTTTAMDKDLEIDPDSESDGEDEREVLFHNTPDVAGIRRNMSTSPQSDSPETNCSGSSTYPSGTSTSPPVVALPEHIPDAAKIANRTSLHDGAARLEDAVRRINDTIEQPNPSVLAARNHDFRDPVQTLPESMLPLGRLFKNSELNDWVLIEITNPRIQEIIDSLLKNERSEVLAYGKIEVYIVRLHGPLAIGDCGSAIIDVNTDDTYGHVIAGCKTTGTAYILAAYQTAVEYQSLRLTPMSDVTYSQHSSYQRPGGPFLYFDSMTERCYNSIKAIGLPPNALPRVQNASEAGNPANSPFFASLDVKSWPRAFSGSHQPHDNRPCIDEVVNTVRSLGLEPAYDDAEHFLTSYHDDYSSLDVRNALRYLRSVQSNNLYDQIRSKKRGTAWLNDRTWDCPPSYAQSIAPEAIYSHSTNVAAGRESHDSTNMQHDAVDLATSGAKVLALGSVEYHQWQSSIADAIQTTVHASPQLQPCSQRSPSPLPFAHSPKHTRVYAAPLTQATSTLC</sequence>
<dbReference type="EMBL" id="ML978162">
    <property type="protein sequence ID" value="KAF2034252.1"/>
    <property type="molecule type" value="Genomic_DNA"/>
</dbReference>
<dbReference type="OrthoDB" id="409136at2759"/>
<dbReference type="AlphaFoldDB" id="A0A9P4HJA3"/>
<proteinExistence type="predicted"/>
<evidence type="ECO:0000256" key="1">
    <source>
        <dbReference type="SAM" id="MobiDB-lite"/>
    </source>
</evidence>
<evidence type="ECO:0000313" key="3">
    <source>
        <dbReference type="Proteomes" id="UP000799777"/>
    </source>
</evidence>
<dbReference type="Proteomes" id="UP000799777">
    <property type="component" value="Unassembled WGS sequence"/>
</dbReference>
<name>A0A9P4HJA3_9PLEO</name>
<keyword evidence="3" id="KW-1185">Reference proteome</keyword>
<evidence type="ECO:0000313" key="2">
    <source>
        <dbReference type="EMBL" id="KAF2034252.1"/>
    </source>
</evidence>
<accession>A0A9P4HJA3</accession>
<feature type="compositionally biased region" description="Acidic residues" evidence="1">
    <location>
        <begin position="214"/>
        <end position="226"/>
    </location>
</feature>
<comment type="caution">
    <text evidence="2">The sequence shown here is derived from an EMBL/GenBank/DDBJ whole genome shotgun (WGS) entry which is preliminary data.</text>
</comment>
<feature type="compositionally biased region" description="Low complexity" evidence="1">
    <location>
        <begin position="257"/>
        <end position="271"/>
    </location>
</feature>
<gene>
    <name evidence="2" type="ORF">EK21DRAFT_85687</name>
</gene>
<organism evidence="2 3">
    <name type="scientific">Setomelanomma holmii</name>
    <dbReference type="NCBI Taxonomy" id="210430"/>
    <lineage>
        <taxon>Eukaryota</taxon>
        <taxon>Fungi</taxon>
        <taxon>Dikarya</taxon>
        <taxon>Ascomycota</taxon>
        <taxon>Pezizomycotina</taxon>
        <taxon>Dothideomycetes</taxon>
        <taxon>Pleosporomycetidae</taxon>
        <taxon>Pleosporales</taxon>
        <taxon>Pleosporineae</taxon>
        <taxon>Phaeosphaeriaceae</taxon>
        <taxon>Setomelanomma</taxon>
    </lineage>
</organism>
<feature type="region of interest" description="Disordered" evidence="1">
    <location>
        <begin position="212"/>
        <end position="274"/>
    </location>
</feature>
<feature type="compositionally biased region" description="Polar residues" evidence="1">
    <location>
        <begin position="242"/>
        <end position="256"/>
    </location>
</feature>